<evidence type="ECO:0000256" key="15">
    <source>
        <dbReference type="ARBA" id="ARBA00024167"/>
    </source>
</evidence>
<dbReference type="SUPFAM" id="SSF47616">
    <property type="entry name" value="GST C-terminal domain-like"/>
    <property type="match status" value="1"/>
</dbReference>
<dbReference type="RefSeq" id="XP_008574735.1">
    <property type="nucleotide sequence ID" value="XM_008576513.1"/>
</dbReference>
<evidence type="ECO:0000256" key="11">
    <source>
        <dbReference type="ARBA" id="ARBA00023136"/>
    </source>
</evidence>
<evidence type="ECO:0000256" key="2">
    <source>
        <dbReference type="ARBA" id="ARBA00004496"/>
    </source>
</evidence>
<evidence type="ECO:0000256" key="10">
    <source>
        <dbReference type="ARBA" id="ARBA00023065"/>
    </source>
</evidence>
<evidence type="ECO:0000256" key="3">
    <source>
        <dbReference type="ARBA" id="ARBA00007655"/>
    </source>
</evidence>
<evidence type="ECO:0000259" key="16">
    <source>
        <dbReference type="Pfam" id="PF22441"/>
    </source>
</evidence>
<evidence type="ECO:0000256" key="12">
    <source>
        <dbReference type="ARBA" id="ARBA00023173"/>
    </source>
</evidence>
<dbReference type="Pfam" id="PF22441">
    <property type="entry name" value="CLIC-like_N"/>
    <property type="match status" value="1"/>
</dbReference>
<comment type="subcellular location">
    <subcellularLocation>
        <location evidence="2">Cytoplasm</location>
    </subcellularLocation>
    <subcellularLocation>
        <location evidence="1">Membrane</location>
        <topology evidence="1">Single-pass membrane protein</topology>
    </subcellularLocation>
</comment>
<keyword evidence="8" id="KW-1133">Transmembrane helix</keyword>
<keyword evidence="10" id="KW-0406">Ion transport</keyword>
<proteinExistence type="inferred from homology"/>
<comment type="catalytic activity">
    <reaction evidence="15">
        <text>chloride(in) = chloride(out)</text>
        <dbReference type="Rhea" id="RHEA:29823"/>
        <dbReference type="ChEBI" id="CHEBI:17996"/>
    </reaction>
</comment>
<evidence type="ECO:0000256" key="6">
    <source>
        <dbReference type="ARBA" id="ARBA00022692"/>
    </source>
</evidence>
<sequence>MAETAKLQLFVKASEDGESVGHCPSCQRLFMILLLKGVPFTLTTVDTRRSPDVLKDFAPGSQLPILLYDGDAKTDTLHIEEFLEETLGPPHFPSLAPRYRESSTAGNDVFHKFSAFIKSPVPAQDHALHQQLLRALTRLDSYLTCPPPRPQTVCAHFRQAPIPAELRGVHRYLDSALQEKEFKYTCPHSAEILAAYRPAVRPR</sequence>
<reference evidence="18" key="1">
    <citation type="submission" date="2025-08" db="UniProtKB">
        <authorList>
            <consortium name="RefSeq"/>
        </authorList>
    </citation>
    <scope>IDENTIFICATION</scope>
</reference>
<dbReference type="Proteomes" id="UP000694923">
    <property type="component" value="Unplaced"/>
</dbReference>
<name>A0ABM0R294_GALVR</name>
<dbReference type="InterPro" id="IPR053823">
    <property type="entry name" value="CLIC_N"/>
</dbReference>
<feature type="domain" description="CLIC N-terminal" evidence="16">
    <location>
        <begin position="6"/>
        <end position="90"/>
    </location>
</feature>
<evidence type="ECO:0000256" key="8">
    <source>
        <dbReference type="ARBA" id="ARBA00022989"/>
    </source>
</evidence>
<dbReference type="PANTHER" id="PTHR45476">
    <property type="entry name" value="CHLORIDE INTRACELLULAR CHANNEL PROTEIN 6-RELATED"/>
    <property type="match status" value="1"/>
</dbReference>
<accession>A0ABM0R294</accession>
<gene>
    <name evidence="18" type="primary">CLIC3</name>
</gene>
<dbReference type="Gene3D" id="1.20.1050.10">
    <property type="match status" value="2"/>
</dbReference>
<evidence type="ECO:0000256" key="13">
    <source>
        <dbReference type="ARBA" id="ARBA00023214"/>
    </source>
</evidence>
<evidence type="ECO:0000256" key="1">
    <source>
        <dbReference type="ARBA" id="ARBA00004167"/>
    </source>
</evidence>
<keyword evidence="4" id="KW-0813">Transport</keyword>
<dbReference type="InterPro" id="IPR036282">
    <property type="entry name" value="Glutathione-S-Trfase_C_sf"/>
</dbReference>
<protein>
    <submittedName>
        <fullName evidence="18">Chloride intracellular channel protein 3</fullName>
    </submittedName>
</protein>
<keyword evidence="9" id="KW-0560">Oxidoreductase</keyword>
<dbReference type="InterPro" id="IPR036249">
    <property type="entry name" value="Thioredoxin-like_sf"/>
</dbReference>
<keyword evidence="12" id="KW-0869">Chloride channel</keyword>
<evidence type="ECO:0000256" key="4">
    <source>
        <dbReference type="ARBA" id="ARBA00022448"/>
    </source>
</evidence>
<comment type="similarity">
    <text evidence="3">Belongs to the chloride channel CLIC family.</text>
</comment>
<keyword evidence="17" id="KW-1185">Reference proteome</keyword>
<dbReference type="GeneID" id="103593516"/>
<keyword evidence="5" id="KW-0963">Cytoplasm</keyword>
<dbReference type="PRINTS" id="PR01263">
    <property type="entry name" value="INTCLCHANNEL"/>
</dbReference>
<dbReference type="Gene3D" id="3.40.30.10">
    <property type="entry name" value="Glutaredoxin"/>
    <property type="match status" value="1"/>
</dbReference>
<dbReference type="PANTHER" id="PTHR45476:SF7">
    <property type="entry name" value="CHLORIDE INTRACELLULAR CHANNEL 3"/>
    <property type="match status" value="1"/>
</dbReference>
<evidence type="ECO:0000256" key="9">
    <source>
        <dbReference type="ARBA" id="ARBA00023002"/>
    </source>
</evidence>
<keyword evidence="11" id="KW-0472">Membrane</keyword>
<keyword evidence="6" id="KW-0812">Transmembrane</keyword>
<evidence type="ECO:0000256" key="14">
    <source>
        <dbReference type="ARBA" id="ARBA00023303"/>
    </source>
</evidence>
<keyword evidence="7" id="KW-0851">Voltage-gated channel</keyword>
<organism evidence="17 18">
    <name type="scientific">Galeopterus variegatus</name>
    <name type="common">Malayan flying lemur</name>
    <name type="synonym">Cynocephalus variegatus</name>
    <dbReference type="NCBI Taxonomy" id="482537"/>
    <lineage>
        <taxon>Eukaryota</taxon>
        <taxon>Metazoa</taxon>
        <taxon>Chordata</taxon>
        <taxon>Craniata</taxon>
        <taxon>Vertebrata</taxon>
        <taxon>Euteleostomi</taxon>
        <taxon>Mammalia</taxon>
        <taxon>Eutheria</taxon>
        <taxon>Euarchontoglires</taxon>
        <taxon>Dermoptera</taxon>
        <taxon>Cynocephalidae</taxon>
        <taxon>Galeopterus</taxon>
    </lineage>
</organism>
<evidence type="ECO:0000313" key="18">
    <source>
        <dbReference type="RefSeq" id="XP_008574735.1"/>
    </source>
</evidence>
<keyword evidence="13" id="KW-0868">Chloride</keyword>
<keyword evidence="14" id="KW-0407">Ion channel</keyword>
<dbReference type="SUPFAM" id="SSF52833">
    <property type="entry name" value="Thioredoxin-like"/>
    <property type="match status" value="1"/>
</dbReference>
<evidence type="ECO:0000313" key="17">
    <source>
        <dbReference type="Proteomes" id="UP000694923"/>
    </source>
</evidence>
<evidence type="ECO:0000256" key="5">
    <source>
        <dbReference type="ARBA" id="ARBA00022490"/>
    </source>
</evidence>
<dbReference type="CDD" id="cd03061">
    <property type="entry name" value="GST_N_CLIC"/>
    <property type="match status" value="1"/>
</dbReference>
<evidence type="ECO:0000256" key="7">
    <source>
        <dbReference type="ARBA" id="ARBA00022882"/>
    </source>
</evidence>
<dbReference type="InterPro" id="IPR002946">
    <property type="entry name" value="CLIC"/>
</dbReference>